<dbReference type="AlphaFoldDB" id="A0AAJ0H4Q3"/>
<comment type="caution">
    <text evidence="1">The sequence shown here is derived from an EMBL/GenBank/DDBJ whole genome shotgun (WGS) entry which is preliminary data.</text>
</comment>
<gene>
    <name evidence="1" type="ORF">B0T15DRAFT_508221</name>
</gene>
<name>A0AAJ0H4Q3_9PEZI</name>
<accession>A0AAJ0H4Q3</accession>
<organism evidence="1 2">
    <name type="scientific">Chaetomium strumarium</name>
    <dbReference type="NCBI Taxonomy" id="1170767"/>
    <lineage>
        <taxon>Eukaryota</taxon>
        <taxon>Fungi</taxon>
        <taxon>Dikarya</taxon>
        <taxon>Ascomycota</taxon>
        <taxon>Pezizomycotina</taxon>
        <taxon>Sordariomycetes</taxon>
        <taxon>Sordariomycetidae</taxon>
        <taxon>Sordariales</taxon>
        <taxon>Chaetomiaceae</taxon>
        <taxon>Chaetomium</taxon>
    </lineage>
</organism>
<reference evidence="1" key="1">
    <citation type="journal article" date="2023" name="Mol. Phylogenet. Evol.">
        <title>Genome-scale phylogeny and comparative genomics of the fungal order Sordariales.</title>
        <authorList>
            <person name="Hensen N."/>
            <person name="Bonometti L."/>
            <person name="Westerberg I."/>
            <person name="Brannstrom I.O."/>
            <person name="Guillou S."/>
            <person name="Cros-Aarteil S."/>
            <person name="Calhoun S."/>
            <person name="Haridas S."/>
            <person name="Kuo A."/>
            <person name="Mondo S."/>
            <person name="Pangilinan J."/>
            <person name="Riley R."/>
            <person name="LaButti K."/>
            <person name="Andreopoulos B."/>
            <person name="Lipzen A."/>
            <person name="Chen C."/>
            <person name="Yan M."/>
            <person name="Daum C."/>
            <person name="Ng V."/>
            <person name="Clum A."/>
            <person name="Steindorff A."/>
            <person name="Ohm R.A."/>
            <person name="Martin F."/>
            <person name="Silar P."/>
            <person name="Natvig D.O."/>
            <person name="Lalanne C."/>
            <person name="Gautier V."/>
            <person name="Ament-Velasquez S.L."/>
            <person name="Kruys A."/>
            <person name="Hutchinson M.I."/>
            <person name="Powell A.J."/>
            <person name="Barry K."/>
            <person name="Miller A.N."/>
            <person name="Grigoriev I.V."/>
            <person name="Debuchy R."/>
            <person name="Gladieux P."/>
            <person name="Hiltunen Thoren M."/>
            <person name="Johannesson H."/>
        </authorList>
    </citation>
    <scope>NUCLEOTIDE SEQUENCE</scope>
    <source>
        <strain evidence="1">CBS 333.67</strain>
    </source>
</reference>
<dbReference type="RefSeq" id="XP_062727462.1">
    <property type="nucleotide sequence ID" value="XM_062867705.1"/>
</dbReference>
<evidence type="ECO:0000313" key="1">
    <source>
        <dbReference type="EMBL" id="KAK3311682.1"/>
    </source>
</evidence>
<evidence type="ECO:0008006" key="3">
    <source>
        <dbReference type="Google" id="ProtNLM"/>
    </source>
</evidence>
<dbReference type="GeneID" id="87886534"/>
<reference evidence="1" key="2">
    <citation type="submission" date="2023-06" db="EMBL/GenBank/DDBJ databases">
        <authorList>
            <consortium name="Lawrence Berkeley National Laboratory"/>
            <person name="Mondo S.J."/>
            <person name="Hensen N."/>
            <person name="Bonometti L."/>
            <person name="Westerberg I."/>
            <person name="Brannstrom I.O."/>
            <person name="Guillou S."/>
            <person name="Cros-Aarteil S."/>
            <person name="Calhoun S."/>
            <person name="Haridas S."/>
            <person name="Kuo A."/>
            <person name="Pangilinan J."/>
            <person name="Riley R."/>
            <person name="Labutti K."/>
            <person name="Andreopoulos B."/>
            <person name="Lipzen A."/>
            <person name="Chen C."/>
            <person name="Yanf M."/>
            <person name="Daum C."/>
            <person name="Ng V."/>
            <person name="Clum A."/>
            <person name="Steindorff A."/>
            <person name="Ohm R."/>
            <person name="Martin F."/>
            <person name="Silar P."/>
            <person name="Natvig D."/>
            <person name="Lalanne C."/>
            <person name="Gautier V."/>
            <person name="Ament-Velasquez S.L."/>
            <person name="Kruys A."/>
            <person name="Hutchinson M.I."/>
            <person name="Powell A.J."/>
            <person name="Barry K."/>
            <person name="Miller A.N."/>
            <person name="Grigoriev I.V."/>
            <person name="Debuchy R."/>
            <person name="Gladieux P."/>
            <person name="Thoren M.H."/>
            <person name="Johannesson H."/>
        </authorList>
    </citation>
    <scope>NUCLEOTIDE SEQUENCE</scope>
    <source>
        <strain evidence="1">CBS 333.67</strain>
    </source>
</reference>
<protein>
    <recommendedName>
        <fullName evidence="3">NACHT-NTPase and P-loop NTPases N-terminal domain-containing protein</fullName>
    </recommendedName>
</protein>
<keyword evidence="2" id="KW-1185">Reference proteome</keyword>
<evidence type="ECO:0000313" key="2">
    <source>
        <dbReference type="Proteomes" id="UP001273166"/>
    </source>
</evidence>
<proteinExistence type="predicted"/>
<dbReference type="Proteomes" id="UP001273166">
    <property type="component" value="Unassembled WGS sequence"/>
</dbReference>
<dbReference type="EMBL" id="JAUDZG010000001">
    <property type="protein sequence ID" value="KAK3311682.1"/>
    <property type="molecule type" value="Genomic_DNA"/>
</dbReference>
<sequence>MDVIGSFAAVTQLAGQLVNLAQQIFRARETIRRAPKAIEDLDSQLWRLFNTSKQVADEPALQIKTIHEALEDIYDIALELQANVERMRKQQSKNRAFQLLHALVLGQRDESVLTDIVGRLRDAQDTLGHRINVAHVGTTAGMVEVVNRIEAGVVSIRRDVHGKVDQPQLDISNNMVGAATQENSIDVWEGVSLSRGVIKDNQAWNGSWQRNAISIGSNAIKCTG</sequence>